<name>A0A426YKM0_ENSVE</name>
<gene>
    <name evidence="1" type="ORF">B296_00039047</name>
</gene>
<dbReference type="Proteomes" id="UP000287651">
    <property type="component" value="Unassembled WGS sequence"/>
</dbReference>
<evidence type="ECO:0000313" key="1">
    <source>
        <dbReference type="EMBL" id="RRT52319.1"/>
    </source>
</evidence>
<sequence>MRPPLQAALLTGDRPWPCLATIVGGLGHPYMGLGRGRPPLQAAWPPLQVLWQWTTTPAWCLAVGDHPYMRPARRWPPLTRRYPFSFGPLMKRSTYFD</sequence>
<comment type="caution">
    <text evidence="1">The sequence shown here is derived from an EMBL/GenBank/DDBJ whole genome shotgun (WGS) entry which is preliminary data.</text>
</comment>
<accession>A0A426YKM0</accession>
<dbReference type="EMBL" id="AMZH03011728">
    <property type="protein sequence ID" value="RRT52319.1"/>
    <property type="molecule type" value="Genomic_DNA"/>
</dbReference>
<reference evidence="1 2" key="1">
    <citation type="journal article" date="2014" name="Agronomy (Basel)">
        <title>A Draft Genome Sequence for Ensete ventricosum, the Drought-Tolerant Tree Against Hunger.</title>
        <authorList>
            <person name="Harrison J."/>
            <person name="Moore K.A."/>
            <person name="Paszkiewicz K."/>
            <person name="Jones T."/>
            <person name="Grant M."/>
            <person name="Ambacheew D."/>
            <person name="Muzemil S."/>
            <person name="Studholme D.J."/>
        </authorList>
    </citation>
    <scope>NUCLEOTIDE SEQUENCE [LARGE SCALE GENOMIC DNA]</scope>
</reference>
<protein>
    <submittedName>
        <fullName evidence="1">Uncharacterized protein</fullName>
    </submittedName>
</protein>
<evidence type="ECO:0000313" key="2">
    <source>
        <dbReference type="Proteomes" id="UP000287651"/>
    </source>
</evidence>
<dbReference type="AlphaFoldDB" id="A0A426YKM0"/>
<proteinExistence type="predicted"/>
<organism evidence="1 2">
    <name type="scientific">Ensete ventricosum</name>
    <name type="common">Abyssinian banana</name>
    <name type="synonym">Musa ensete</name>
    <dbReference type="NCBI Taxonomy" id="4639"/>
    <lineage>
        <taxon>Eukaryota</taxon>
        <taxon>Viridiplantae</taxon>
        <taxon>Streptophyta</taxon>
        <taxon>Embryophyta</taxon>
        <taxon>Tracheophyta</taxon>
        <taxon>Spermatophyta</taxon>
        <taxon>Magnoliopsida</taxon>
        <taxon>Liliopsida</taxon>
        <taxon>Zingiberales</taxon>
        <taxon>Musaceae</taxon>
        <taxon>Ensete</taxon>
    </lineage>
</organism>